<reference evidence="1 2" key="1">
    <citation type="submission" date="2024-09" db="EMBL/GenBank/DDBJ databases">
        <authorList>
            <person name="Sun Q."/>
            <person name="Mori K."/>
        </authorList>
    </citation>
    <scope>NUCLEOTIDE SEQUENCE [LARGE SCALE GENOMIC DNA]</scope>
    <source>
        <strain evidence="1 2">KCTC 23076</strain>
    </source>
</reference>
<organism evidence="1 2">
    <name type="scientific">Lysobacter korlensis</name>
    <dbReference type="NCBI Taxonomy" id="553636"/>
    <lineage>
        <taxon>Bacteria</taxon>
        <taxon>Pseudomonadati</taxon>
        <taxon>Pseudomonadota</taxon>
        <taxon>Gammaproteobacteria</taxon>
        <taxon>Lysobacterales</taxon>
        <taxon>Lysobacteraceae</taxon>
        <taxon>Lysobacter</taxon>
    </lineage>
</organism>
<name>A0ABV6RMZ9_9GAMM</name>
<dbReference type="RefSeq" id="WP_386668147.1">
    <property type="nucleotide sequence ID" value="NZ_JBHLTG010000002.1"/>
</dbReference>
<gene>
    <name evidence="1" type="ORF">ACFFGH_10975</name>
</gene>
<evidence type="ECO:0000313" key="1">
    <source>
        <dbReference type="EMBL" id="MFC0678362.1"/>
    </source>
</evidence>
<proteinExistence type="predicted"/>
<evidence type="ECO:0000313" key="2">
    <source>
        <dbReference type="Proteomes" id="UP001589896"/>
    </source>
</evidence>
<keyword evidence="2" id="KW-1185">Reference proteome</keyword>
<dbReference type="EMBL" id="JBHLTG010000002">
    <property type="protein sequence ID" value="MFC0678362.1"/>
    <property type="molecule type" value="Genomic_DNA"/>
</dbReference>
<protein>
    <submittedName>
        <fullName evidence="1">Uncharacterized protein</fullName>
    </submittedName>
</protein>
<accession>A0ABV6RMZ9</accession>
<comment type="caution">
    <text evidence="1">The sequence shown here is derived from an EMBL/GenBank/DDBJ whole genome shotgun (WGS) entry which is preliminary data.</text>
</comment>
<sequence length="69" mass="7497">MTTATVSTAPNGTRGIDRLALRIGTALVLWAGRRAERNALTPERRSHRIALEQLQLDRATSAQGAMLGR</sequence>
<dbReference type="Proteomes" id="UP001589896">
    <property type="component" value="Unassembled WGS sequence"/>
</dbReference>